<dbReference type="RefSeq" id="WP_264843175.1">
    <property type="nucleotide sequence ID" value="NZ_AP025628.1"/>
</dbReference>
<name>A0AA35G788_9FIRM</name>
<feature type="region of interest" description="Disordered" evidence="1">
    <location>
        <begin position="33"/>
        <end position="80"/>
    </location>
</feature>
<dbReference type="AlphaFoldDB" id="A0AA35G788"/>
<dbReference type="Proteomes" id="UP001163687">
    <property type="component" value="Chromosome"/>
</dbReference>
<feature type="region of interest" description="Disordered" evidence="1">
    <location>
        <begin position="123"/>
        <end position="157"/>
    </location>
</feature>
<evidence type="ECO:0000256" key="1">
    <source>
        <dbReference type="SAM" id="MobiDB-lite"/>
    </source>
</evidence>
<gene>
    <name evidence="2" type="ORF">caldi_01480</name>
</gene>
<sequence>MYTYFPGYGWLGPSFDGKRSLIPGVMPVVPPSMPEPPPAAPGPDPLAAAPSAAPGWLPGPTGSGLAQSGSQTVRAPTMGGPLAALAGTPLGPALAQLLASRPDLGTYQPGSLPPEIPGIPAMPPPPPGMFEGMRAGGAGRPSPLPSWPQPAGAAGTW</sequence>
<reference evidence="2" key="1">
    <citation type="submission" date="2022-03" db="EMBL/GenBank/DDBJ databases">
        <title>Complete genome sequence of Caldinitratiruptor microaerophilus.</title>
        <authorList>
            <person name="Mukaiyama R."/>
            <person name="Nishiyama T."/>
            <person name="Ueda K."/>
        </authorList>
    </citation>
    <scope>NUCLEOTIDE SEQUENCE</scope>
    <source>
        <strain evidence="2">JCM 16183</strain>
    </source>
</reference>
<dbReference type="KEGG" id="cmic:caldi_01480"/>
<proteinExistence type="predicted"/>
<organism evidence="2 3">
    <name type="scientific">Caldinitratiruptor microaerophilus</name>
    <dbReference type="NCBI Taxonomy" id="671077"/>
    <lineage>
        <taxon>Bacteria</taxon>
        <taxon>Bacillati</taxon>
        <taxon>Bacillota</taxon>
        <taxon>Clostridia</taxon>
        <taxon>Eubacteriales</taxon>
        <taxon>Symbiobacteriaceae</taxon>
        <taxon>Caldinitratiruptor</taxon>
    </lineage>
</organism>
<feature type="compositionally biased region" description="Pro residues" evidence="1">
    <location>
        <begin position="33"/>
        <end position="44"/>
    </location>
</feature>
<feature type="compositionally biased region" description="Polar residues" evidence="1">
    <location>
        <begin position="64"/>
        <end position="74"/>
    </location>
</feature>
<evidence type="ECO:0000313" key="2">
    <source>
        <dbReference type="EMBL" id="BDG59058.1"/>
    </source>
</evidence>
<dbReference type="EMBL" id="AP025628">
    <property type="protein sequence ID" value="BDG59058.1"/>
    <property type="molecule type" value="Genomic_DNA"/>
</dbReference>
<keyword evidence="3" id="KW-1185">Reference proteome</keyword>
<feature type="compositionally biased region" description="Low complexity" evidence="1">
    <location>
        <begin position="45"/>
        <end position="60"/>
    </location>
</feature>
<accession>A0AA35G788</accession>
<evidence type="ECO:0000313" key="3">
    <source>
        <dbReference type="Proteomes" id="UP001163687"/>
    </source>
</evidence>
<protein>
    <submittedName>
        <fullName evidence="2">Uncharacterized protein</fullName>
    </submittedName>
</protein>